<dbReference type="InterPro" id="IPR021295">
    <property type="entry name" value="DUF2867"/>
</dbReference>
<name>A0ABQ3QG63_9ACTN</name>
<reference evidence="1" key="1">
    <citation type="submission" date="2024-05" db="EMBL/GenBank/DDBJ databases">
        <title>Whole genome shotgun sequence of Streptomyces violascens NBRC 12920.</title>
        <authorList>
            <person name="Komaki H."/>
            <person name="Tamura T."/>
        </authorList>
    </citation>
    <scope>NUCLEOTIDE SEQUENCE</scope>
    <source>
        <strain evidence="1">NBRC 12920</strain>
    </source>
</reference>
<protein>
    <recommendedName>
        <fullName evidence="3">DUF2867 domain-containing protein</fullName>
    </recommendedName>
</protein>
<dbReference type="Proteomes" id="UP001050808">
    <property type="component" value="Unassembled WGS sequence"/>
</dbReference>
<evidence type="ECO:0000313" key="2">
    <source>
        <dbReference type="Proteomes" id="UP001050808"/>
    </source>
</evidence>
<gene>
    <name evidence="1" type="ORF">Sviol_06500</name>
</gene>
<keyword evidence="2" id="KW-1185">Reference proteome</keyword>
<comment type="caution">
    <text evidence="1">The sequence shown here is derived from an EMBL/GenBank/DDBJ whole genome shotgun (WGS) entry which is preliminary data.</text>
</comment>
<accession>A0ABQ3QG63</accession>
<evidence type="ECO:0000313" key="1">
    <source>
        <dbReference type="EMBL" id="GHI36242.1"/>
    </source>
</evidence>
<evidence type="ECO:0008006" key="3">
    <source>
        <dbReference type="Google" id="ProtNLM"/>
    </source>
</evidence>
<sequence>MKLPATAHTSRPWRIHEIAADFTLEDVWALPTPGGPDELDRLVRQFTSGNDASASSPVQRFLFAARWKLGKLFGWDKPDEGVGTRVRTLRDRLPADLREGPQGPAFRSRPFTSVYQTHDEWAAEMANKTVQAVLHIGWVPDGSGGYHGQMAVLVKPNGLFGTLYMAAIKPFRYVGVYPALIRSIGAQWEADSPDGTTS</sequence>
<organism evidence="1 2">
    <name type="scientific">Streptomyces violascens</name>
    <dbReference type="NCBI Taxonomy" id="67381"/>
    <lineage>
        <taxon>Bacteria</taxon>
        <taxon>Bacillati</taxon>
        <taxon>Actinomycetota</taxon>
        <taxon>Actinomycetes</taxon>
        <taxon>Kitasatosporales</taxon>
        <taxon>Streptomycetaceae</taxon>
        <taxon>Streptomyces</taxon>
    </lineage>
</organism>
<dbReference type="Pfam" id="PF11066">
    <property type="entry name" value="DUF2867"/>
    <property type="match status" value="1"/>
</dbReference>
<proteinExistence type="predicted"/>
<dbReference type="EMBL" id="BNDY01000002">
    <property type="protein sequence ID" value="GHI36242.1"/>
    <property type="molecule type" value="Genomic_DNA"/>
</dbReference>
<dbReference type="RefSeq" id="WP_189960223.1">
    <property type="nucleotide sequence ID" value="NZ_BMUA01000001.1"/>
</dbReference>